<dbReference type="GO" id="GO:0005634">
    <property type="term" value="C:nucleus"/>
    <property type="evidence" value="ECO:0007669"/>
    <property type="project" value="UniProtKB-SubCell"/>
</dbReference>
<feature type="domain" description="N-acetyltransferase" evidence="9">
    <location>
        <begin position="777"/>
        <end position="931"/>
    </location>
</feature>
<evidence type="ECO:0000313" key="11">
    <source>
        <dbReference type="Proteomes" id="UP000325577"/>
    </source>
</evidence>
<dbReference type="GO" id="GO:0003682">
    <property type="term" value="F:chromatin binding"/>
    <property type="evidence" value="ECO:0007669"/>
    <property type="project" value="TreeGrafter"/>
</dbReference>
<dbReference type="AlphaFoldDB" id="A0A5J5BN98"/>
<evidence type="ECO:0000256" key="4">
    <source>
        <dbReference type="ARBA" id="ARBA00022833"/>
    </source>
</evidence>
<dbReference type="PROSITE" id="PS51186">
    <property type="entry name" value="GNAT"/>
    <property type="match status" value="1"/>
</dbReference>
<dbReference type="PROSITE" id="PS01359">
    <property type="entry name" value="ZF_PHD_1"/>
    <property type="match status" value="1"/>
</dbReference>
<dbReference type="FunFam" id="3.40.630.30:FF:000073">
    <property type="entry name" value="PHD finger family protein"/>
    <property type="match status" value="1"/>
</dbReference>
<dbReference type="GO" id="GO:0000977">
    <property type="term" value="F:RNA polymerase II transcription regulatory region sequence-specific DNA binding"/>
    <property type="evidence" value="ECO:0007669"/>
    <property type="project" value="TreeGrafter"/>
</dbReference>
<keyword evidence="3 6" id="KW-0863">Zinc-finger</keyword>
<comment type="subcellular location">
    <subcellularLocation>
        <location evidence="1">Nucleus</location>
    </subcellularLocation>
</comment>
<proteinExistence type="predicted"/>
<reference evidence="10 11" key="1">
    <citation type="submission" date="2019-09" db="EMBL/GenBank/DDBJ databases">
        <title>A chromosome-level genome assembly of the Chinese tupelo Nyssa sinensis.</title>
        <authorList>
            <person name="Yang X."/>
            <person name="Kang M."/>
            <person name="Yang Y."/>
            <person name="Xiong H."/>
            <person name="Wang M."/>
            <person name="Zhang Z."/>
            <person name="Wang Z."/>
            <person name="Wu H."/>
            <person name="Ma T."/>
            <person name="Liu J."/>
            <person name="Xi Z."/>
        </authorList>
    </citation>
    <scope>NUCLEOTIDE SEQUENCE [LARGE SCALE GENOMIC DNA]</scope>
    <source>
        <strain evidence="10">J267</strain>
        <tissue evidence="10">Leaf</tissue>
    </source>
</reference>
<dbReference type="InterPro" id="IPR001965">
    <property type="entry name" value="Znf_PHD"/>
</dbReference>
<dbReference type="InterPro" id="IPR016181">
    <property type="entry name" value="Acyl_CoA_acyltransferase"/>
</dbReference>
<evidence type="ECO:0008006" key="12">
    <source>
        <dbReference type="Google" id="ProtNLM"/>
    </source>
</evidence>
<keyword evidence="5" id="KW-0539">Nucleus</keyword>
<dbReference type="Pfam" id="PF16135">
    <property type="entry name" value="TDBD"/>
    <property type="match status" value="2"/>
</dbReference>
<protein>
    <recommendedName>
        <fullName evidence="12">PHD-type domain-containing protein</fullName>
    </recommendedName>
</protein>
<dbReference type="InterPro" id="IPR019787">
    <property type="entry name" value="Znf_PHD-finger"/>
</dbReference>
<sequence length="939" mass="103914">MANGTDTEDYVVLSRVRPGLKREFAFALKSQSEYAGSIGRTRARTLQNGSLGNGVSQNSSNKRFKNSDSKDSENDVEKLSIKDKSMSDTEKSMNADAVKSDKVSDMIGDDSEKVVSVSEEDEPKSDVVDLTSDDERKSNLLESTIRVEERKDDVEKLVEIGSSDGSKINLVEAVCEEVEEPKDDVVETVCQEVAAAEYQANNSDLDKSPLDENLEKVEVKPPCNGGNFTDPAIRSGDGILENSLHEKPLKRFTRSALKSKAESIELLAIEDIKTEEVAKTEEDIKTEEVAESDVVSSLVTPANKLEMKMSKKIALQKFPTKLKELLETGLLEGLPVQYLRGSKVRRPAEKGLRGIIRGSGILCSCDMCGGTKVVTPNQFELHAGSSNKRPPEYIYLENGNTLRDVLNACKDAPMEMLEVTIQNVIGFPNRPTFCLNCKGSIPEAGTGKTMLLCDSCMALKECQPGPTHMSDTNDRSAMGGLTRKDLRMHKLVFEDDILPDGTELAYYSRGQKLLSGYKKGSGIFCTCCRSEVSPSQFEAHAGWASRRKPYLHIYTSNGVSLHELSISLSKGRKFSADENDDLCSICADGGDLLLCDNCPRAFHTVCVSLPSIPKGTWYCKYCQNMFQKERFVERNANAVAAGRIAGIDPIEQITKRCIRIVETPEAEVGGCVLCRGHDFSKSGFGPRTVILCDQCEKEYHVGCLKEHKMDDLKELPKGKWFCCTECDRIHSALQKLVVNGEENLPDSLLNVLKKKHEELGSESGANFDIRWRLLSGKMASDETRVLLSKAVAIFHDRFDPIADSNTSRLDLIPHMVYGRNMRDQEFGGMYCAILTVNSSVVSTGIIRIFGEEVAELPLVATSSDCQGQGYFQALFSCIENLLLSLNVRSLVLPAADEAESIWKNKFGFVKITDDELKRYRKDHQMMVFQGTSMLHKSVG</sequence>
<dbReference type="InterPro" id="IPR013083">
    <property type="entry name" value="Znf_RING/FYVE/PHD"/>
</dbReference>
<dbReference type="PANTHER" id="PTHR47025">
    <property type="entry name" value="AUTOIMMUNE REGULATOR"/>
    <property type="match status" value="1"/>
</dbReference>
<dbReference type="PANTHER" id="PTHR47025:SF2">
    <property type="entry name" value="AUTOIMMUNE REGULATOR"/>
    <property type="match status" value="1"/>
</dbReference>
<dbReference type="GO" id="GO:0016747">
    <property type="term" value="F:acyltransferase activity, transferring groups other than amino-acyl groups"/>
    <property type="evidence" value="ECO:0007669"/>
    <property type="project" value="InterPro"/>
</dbReference>
<evidence type="ECO:0000256" key="7">
    <source>
        <dbReference type="SAM" id="MobiDB-lite"/>
    </source>
</evidence>
<keyword evidence="4" id="KW-0862">Zinc</keyword>
<name>A0A5J5BN98_9ASTE</name>
<dbReference type="SMART" id="SM00249">
    <property type="entry name" value="PHD"/>
    <property type="match status" value="2"/>
</dbReference>
<keyword evidence="11" id="KW-1185">Reference proteome</keyword>
<feature type="compositionally biased region" description="Basic and acidic residues" evidence="7">
    <location>
        <begin position="65"/>
        <end position="104"/>
    </location>
</feature>
<evidence type="ECO:0000256" key="3">
    <source>
        <dbReference type="ARBA" id="ARBA00022771"/>
    </source>
</evidence>
<dbReference type="InterPro" id="IPR000182">
    <property type="entry name" value="GNAT_dom"/>
</dbReference>
<accession>A0A5J5BN98</accession>
<dbReference type="InterPro" id="IPR032308">
    <property type="entry name" value="TDBD"/>
</dbReference>
<dbReference type="Gene3D" id="3.30.40.10">
    <property type="entry name" value="Zinc/RING finger domain, C3HC4 (zinc finger)"/>
    <property type="match status" value="2"/>
</dbReference>
<dbReference type="CDD" id="cd15539">
    <property type="entry name" value="PHD1_AIRE"/>
    <property type="match status" value="1"/>
</dbReference>
<evidence type="ECO:0000313" key="10">
    <source>
        <dbReference type="EMBL" id="KAA8544144.1"/>
    </source>
</evidence>
<evidence type="ECO:0000256" key="6">
    <source>
        <dbReference type="PROSITE-ProRule" id="PRU00146"/>
    </source>
</evidence>
<evidence type="ECO:0000259" key="8">
    <source>
        <dbReference type="PROSITE" id="PS50016"/>
    </source>
</evidence>
<dbReference type="FunFam" id="3.30.40.10:FF:000494">
    <property type="entry name" value="Acyl-CoA N-acyltransferase with RING/FYVE/PHD-type zinc finger domain"/>
    <property type="match status" value="1"/>
</dbReference>
<dbReference type="GO" id="GO:0008270">
    <property type="term" value="F:zinc ion binding"/>
    <property type="evidence" value="ECO:0007669"/>
    <property type="project" value="UniProtKB-KW"/>
</dbReference>
<gene>
    <name evidence="10" type="ORF">F0562_022220</name>
</gene>
<evidence type="ECO:0000256" key="5">
    <source>
        <dbReference type="ARBA" id="ARBA00023242"/>
    </source>
</evidence>
<dbReference type="FunFam" id="3.30.40.10:FF:000506">
    <property type="entry name" value="Acyl-CoA N-acyltransferase with RING/FYVE/PHD-type zinc finger domain"/>
    <property type="match status" value="1"/>
</dbReference>
<dbReference type="InterPro" id="IPR019786">
    <property type="entry name" value="Zinc_finger_PHD-type_CS"/>
</dbReference>
<dbReference type="GO" id="GO:0045944">
    <property type="term" value="P:positive regulation of transcription by RNA polymerase II"/>
    <property type="evidence" value="ECO:0007669"/>
    <property type="project" value="TreeGrafter"/>
</dbReference>
<dbReference type="InterPro" id="IPR011011">
    <property type="entry name" value="Znf_FYVE_PHD"/>
</dbReference>
<evidence type="ECO:0000259" key="9">
    <source>
        <dbReference type="PROSITE" id="PS51186"/>
    </source>
</evidence>
<evidence type="ECO:0000256" key="2">
    <source>
        <dbReference type="ARBA" id="ARBA00022723"/>
    </source>
</evidence>
<feature type="domain" description="PHD-type" evidence="8">
    <location>
        <begin position="580"/>
        <end position="625"/>
    </location>
</feature>
<dbReference type="Gene3D" id="3.40.630.30">
    <property type="match status" value="1"/>
</dbReference>
<dbReference type="GO" id="GO:0042393">
    <property type="term" value="F:histone binding"/>
    <property type="evidence" value="ECO:0007669"/>
    <property type="project" value="TreeGrafter"/>
</dbReference>
<dbReference type="EMBL" id="CM018034">
    <property type="protein sequence ID" value="KAA8544144.1"/>
    <property type="molecule type" value="Genomic_DNA"/>
</dbReference>
<dbReference type="SUPFAM" id="SSF57903">
    <property type="entry name" value="FYVE/PHD zinc finger"/>
    <property type="match status" value="2"/>
</dbReference>
<keyword evidence="2" id="KW-0479">Metal-binding</keyword>
<feature type="compositionally biased region" description="Polar residues" evidence="7">
    <location>
        <begin position="44"/>
        <end position="61"/>
    </location>
</feature>
<dbReference type="PROSITE" id="PS50016">
    <property type="entry name" value="ZF_PHD_2"/>
    <property type="match status" value="1"/>
</dbReference>
<feature type="region of interest" description="Disordered" evidence="7">
    <location>
        <begin position="37"/>
        <end position="127"/>
    </location>
</feature>
<dbReference type="Proteomes" id="UP000325577">
    <property type="component" value="Linkage Group LG11"/>
</dbReference>
<dbReference type="SUPFAM" id="SSF55729">
    <property type="entry name" value="Acyl-CoA N-acyltransferases (Nat)"/>
    <property type="match status" value="1"/>
</dbReference>
<organism evidence="10 11">
    <name type="scientific">Nyssa sinensis</name>
    <dbReference type="NCBI Taxonomy" id="561372"/>
    <lineage>
        <taxon>Eukaryota</taxon>
        <taxon>Viridiplantae</taxon>
        <taxon>Streptophyta</taxon>
        <taxon>Embryophyta</taxon>
        <taxon>Tracheophyta</taxon>
        <taxon>Spermatophyta</taxon>
        <taxon>Magnoliopsida</taxon>
        <taxon>eudicotyledons</taxon>
        <taxon>Gunneridae</taxon>
        <taxon>Pentapetalae</taxon>
        <taxon>asterids</taxon>
        <taxon>Cornales</taxon>
        <taxon>Nyssaceae</taxon>
        <taxon>Nyssa</taxon>
    </lineage>
</organism>
<dbReference type="InterPro" id="IPR056511">
    <property type="entry name" value="IDM1_C"/>
</dbReference>
<dbReference type="Pfam" id="PF23011">
    <property type="entry name" value="PHD-1st_NSD"/>
    <property type="match status" value="1"/>
</dbReference>
<evidence type="ECO:0000256" key="1">
    <source>
        <dbReference type="ARBA" id="ARBA00004123"/>
    </source>
</evidence>
<dbReference type="InterPro" id="IPR059153">
    <property type="entry name" value="NSD_PHD-1st"/>
</dbReference>
<dbReference type="OrthoDB" id="1903104at2759"/>
<dbReference type="Pfam" id="PF23209">
    <property type="entry name" value="IDM1_C"/>
    <property type="match status" value="1"/>
</dbReference>